<dbReference type="AlphaFoldDB" id="A0A2X4T6T5"/>
<sequence length="148" mass="16743">MSCPFCQVVTGHFLPVDAGDEPVKLFRRERPCAVAVTRPDKAPRCRRRAQSQTPCLSHLSNLMRVRFLLVKRKAAPSCQGMLSEFCTYIVRTSIPQRISTGWRTRKSCSGFSMFHRPENVRKLCGKAVDTVAAGEVQGDEAVGWRRFR</sequence>
<evidence type="ECO:0000313" key="2">
    <source>
        <dbReference type="Proteomes" id="UP000248731"/>
    </source>
</evidence>
<proteinExistence type="predicted"/>
<evidence type="ECO:0000313" key="1">
    <source>
        <dbReference type="EMBL" id="SQI23187.1"/>
    </source>
</evidence>
<keyword evidence="2" id="KW-1185">Reference proteome</keyword>
<accession>A0A2X4T6T5</accession>
<gene>
    <name evidence="1" type="ORF">NCTC7307_02237</name>
</gene>
<dbReference type="Proteomes" id="UP000248731">
    <property type="component" value="Chromosome 1"/>
</dbReference>
<name>A0A2X4T6T5_SALER</name>
<dbReference type="EMBL" id="LS483466">
    <property type="protein sequence ID" value="SQI23187.1"/>
    <property type="molecule type" value="Genomic_DNA"/>
</dbReference>
<organism evidence="1 2">
    <name type="scientific">Salmonella enterica subsp. arizonae</name>
    <dbReference type="NCBI Taxonomy" id="59203"/>
    <lineage>
        <taxon>Bacteria</taxon>
        <taxon>Pseudomonadati</taxon>
        <taxon>Pseudomonadota</taxon>
        <taxon>Gammaproteobacteria</taxon>
        <taxon>Enterobacterales</taxon>
        <taxon>Enterobacteriaceae</taxon>
        <taxon>Salmonella</taxon>
    </lineage>
</organism>
<reference evidence="1 2" key="1">
    <citation type="submission" date="2018-06" db="EMBL/GenBank/DDBJ databases">
        <authorList>
            <consortium name="Pathogen Informatics"/>
            <person name="Doyle S."/>
        </authorList>
    </citation>
    <scope>NUCLEOTIDE SEQUENCE [LARGE SCALE GENOMIC DNA]</scope>
    <source>
        <strain evidence="1 2">NCTC7307</strain>
    </source>
</reference>
<protein>
    <submittedName>
        <fullName evidence="1">Uncharacterized protein</fullName>
    </submittedName>
</protein>